<evidence type="ECO:0000313" key="2">
    <source>
        <dbReference type="EMBL" id="RRS01706.1"/>
    </source>
</evidence>
<dbReference type="GO" id="GO:0008194">
    <property type="term" value="F:UDP-glycosyltransferase activity"/>
    <property type="evidence" value="ECO:0007669"/>
    <property type="project" value="InterPro"/>
</dbReference>
<proteinExistence type="predicted"/>
<evidence type="ECO:0000313" key="3">
    <source>
        <dbReference type="Proteomes" id="UP000277256"/>
    </source>
</evidence>
<keyword evidence="2" id="KW-0808">Transferase</keyword>
<dbReference type="OrthoDB" id="3253247at2"/>
<name>A0A426V4A0_9ACTN</name>
<dbReference type="Gene3D" id="3.40.50.2000">
    <property type="entry name" value="Glycogen Phosphorylase B"/>
    <property type="match status" value="2"/>
</dbReference>
<dbReference type="InterPro" id="IPR010610">
    <property type="entry name" value="EryCIII-like_C"/>
</dbReference>
<dbReference type="GO" id="GO:0017000">
    <property type="term" value="P:antibiotic biosynthetic process"/>
    <property type="evidence" value="ECO:0007669"/>
    <property type="project" value="UniProtKB-ARBA"/>
</dbReference>
<dbReference type="InterPro" id="IPR050426">
    <property type="entry name" value="Glycosyltransferase_28"/>
</dbReference>
<gene>
    <name evidence="2" type="ORF">EIW28_02805</name>
</gene>
<sequence length="405" mass="42813">MHVLLASRGSRGDVEPLAGLAARLIAEDAEVTIAAPPDAEFAGLAARAGARHLPVDAPIREMVQSIAKGTGPSIHQHVREILASHGPAFTAVAEQGCDAIVATGLFPVVAAAQAVAERYGLPFASAALQPRTLPSPLQRPFPMPGWPLPEDVSDNRELWEWDKRKMQAMFGEPVNAYRESIGLPPTDDVRTHTLTDRRWLATDPVLSPWEPTDLVEVVQTGAWMLPDERPLPADLERFLDAAEAPVHIGFGSIPVRDAEDAARAVVESVRAHGRRAVLSRGWAGLAPIDDADDCFVVDEVNQQALFPRVAAIVHHGGAGTTHTATRSGTPQVVVPQIVDQPYWGGRVAELGIGALHGGPLTAETLTASLGIALAAETRTRAAALGPMIRTDGADAAAALVLAMTA</sequence>
<keyword evidence="3" id="KW-1185">Reference proteome</keyword>
<dbReference type="PANTHER" id="PTHR48050">
    <property type="entry name" value="STEROL 3-BETA-GLUCOSYLTRANSFERASE"/>
    <property type="match status" value="1"/>
</dbReference>
<dbReference type="RefSeq" id="WP_125246183.1">
    <property type="nucleotide sequence ID" value="NZ_RSEB01000001.1"/>
</dbReference>
<feature type="domain" description="Erythromycin biosynthesis protein CIII-like C-terminal" evidence="1">
    <location>
        <begin position="296"/>
        <end position="378"/>
    </location>
</feature>
<comment type="caution">
    <text evidence="2">The sequence shown here is derived from an EMBL/GenBank/DDBJ whole genome shotgun (WGS) entry which is preliminary data.</text>
</comment>
<dbReference type="Proteomes" id="UP000277256">
    <property type="component" value="Unassembled WGS sequence"/>
</dbReference>
<dbReference type="InterPro" id="IPR002213">
    <property type="entry name" value="UDP_glucos_trans"/>
</dbReference>
<dbReference type="FunFam" id="3.40.50.2000:FF:000009">
    <property type="entry name" value="Sterol 3-beta-glucosyltransferase UGT80A2"/>
    <property type="match status" value="1"/>
</dbReference>
<dbReference type="Pfam" id="PF06722">
    <property type="entry name" value="EryCIII-like_C"/>
    <property type="match status" value="1"/>
</dbReference>
<dbReference type="SUPFAM" id="SSF53756">
    <property type="entry name" value="UDP-Glycosyltransferase/glycogen phosphorylase"/>
    <property type="match status" value="1"/>
</dbReference>
<protein>
    <submittedName>
        <fullName evidence="2">Glycosyltransferase</fullName>
    </submittedName>
</protein>
<dbReference type="AlphaFoldDB" id="A0A426V4A0"/>
<dbReference type="PANTHER" id="PTHR48050:SF13">
    <property type="entry name" value="STEROL 3-BETA-GLUCOSYLTRANSFERASE UGT80A2"/>
    <property type="match status" value="1"/>
</dbReference>
<dbReference type="GO" id="GO:0016758">
    <property type="term" value="F:hexosyltransferase activity"/>
    <property type="evidence" value="ECO:0007669"/>
    <property type="project" value="UniProtKB-ARBA"/>
</dbReference>
<accession>A0A426V4A0</accession>
<evidence type="ECO:0000259" key="1">
    <source>
        <dbReference type="Pfam" id="PF06722"/>
    </source>
</evidence>
<organism evidence="2 3">
    <name type="scientific">Glycomyces terrestris</name>
    <dbReference type="NCBI Taxonomy" id="2493553"/>
    <lineage>
        <taxon>Bacteria</taxon>
        <taxon>Bacillati</taxon>
        <taxon>Actinomycetota</taxon>
        <taxon>Actinomycetes</taxon>
        <taxon>Glycomycetales</taxon>
        <taxon>Glycomycetaceae</taxon>
        <taxon>Glycomyces</taxon>
    </lineage>
</organism>
<dbReference type="EMBL" id="RSEB01000001">
    <property type="protein sequence ID" value="RRS01706.1"/>
    <property type="molecule type" value="Genomic_DNA"/>
</dbReference>
<dbReference type="CDD" id="cd03784">
    <property type="entry name" value="GT1_Gtf-like"/>
    <property type="match status" value="1"/>
</dbReference>
<reference evidence="2 3" key="1">
    <citation type="submission" date="2018-12" db="EMBL/GenBank/DDBJ databases">
        <title>Glycomyces sp. YIM 121974 draft genome.</title>
        <authorList>
            <person name="Li Q."/>
        </authorList>
    </citation>
    <scope>NUCLEOTIDE SEQUENCE [LARGE SCALE GENOMIC DNA]</scope>
    <source>
        <strain evidence="2 3">YIM 121974</strain>
    </source>
</reference>